<keyword evidence="1" id="KW-0472">Membrane</keyword>
<dbReference type="AlphaFoldDB" id="A0A1C7LUQ0"/>
<feature type="transmembrane region" description="Helical" evidence="1">
    <location>
        <begin position="107"/>
        <end position="128"/>
    </location>
</feature>
<evidence type="ECO:0000259" key="2">
    <source>
        <dbReference type="Pfam" id="PF20151"/>
    </source>
</evidence>
<keyword evidence="1" id="KW-0812">Transmembrane</keyword>
<proteinExistence type="predicted"/>
<name>A0A1C7LUQ0_GRIFR</name>
<keyword evidence="1" id="KW-1133">Transmembrane helix</keyword>
<dbReference type="Pfam" id="PF20151">
    <property type="entry name" value="DUF6533"/>
    <property type="match status" value="1"/>
</dbReference>
<gene>
    <name evidence="3" type="ORF">A0H81_12160</name>
</gene>
<evidence type="ECO:0000256" key="1">
    <source>
        <dbReference type="SAM" id="Phobius"/>
    </source>
</evidence>
<reference evidence="3 4" key="1">
    <citation type="submission" date="2016-03" db="EMBL/GenBank/DDBJ databases">
        <title>Whole genome sequencing of Grifola frondosa 9006-11.</title>
        <authorList>
            <person name="Min B."/>
            <person name="Park H."/>
            <person name="Kim J.-G."/>
            <person name="Cho H."/>
            <person name="Oh Y.-L."/>
            <person name="Kong W.-S."/>
            <person name="Choi I.-G."/>
        </authorList>
    </citation>
    <scope>NUCLEOTIDE SEQUENCE [LARGE SCALE GENOMIC DNA]</scope>
    <source>
        <strain evidence="3 4">9006-11</strain>
    </source>
</reference>
<dbReference type="OrthoDB" id="2795234at2759"/>
<dbReference type="InterPro" id="IPR045340">
    <property type="entry name" value="DUF6533"/>
</dbReference>
<comment type="caution">
    <text evidence="3">The sequence shown here is derived from an EMBL/GenBank/DDBJ whole genome shotgun (WGS) entry which is preliminary data.</text>
</comment>
<accession>A0A1C7LUQ0</accession>
<protein>
    <recommendedName>
        <fullName evidence="2">DUF6533 domain-containing protein</fullName>
    </recommendedName>
</protein>
<feature type="transmembrane region" description="Helical" evidence="1">
    <location>
        <begin position="48"/>
        <end position="68"/>
    </location>
</feature>
<feature type="domain" description="DUF6533" evidence="2">
    <location>
        <begin position="14"/>
        <end position="59"/>
    </location>
</feature>
<feature type="transmembrane region" description="Helical" evidence="1">
    <location>
        <begin position="80"/>
        <end position="101"/>
    </location>
</feature>
<dbReference type="Proteomes" id="UP000092993">
    <property type="component" value="Unassembled WGS sequence"/>
</dbReference>
<evidence type="ECO:0000313" key="3">
    <source>
        <dbReference type="EMBL" id="OBZ67926.1"/>
    </source>
</evidence>
<sequence length="138" mass="15816">MELLHFSRTVSAQYSEFAAIALSFYEWMICFDLEVEHIWKSKLSGVSLLYYLNRYGGMLCGIFVILHIQPCCKVIIGFEMATNIIQLLAVAVFAALRVYAVCNRNNWMLAFVLVLVLIHPAITTYTYAELALGWRLPR</sequence>
<keyword evidence="4" id="KW-1185">Reference proteome</keyword>
<dbReference type="EMBL" id="LUGG01000023">
    <property type="protein sequence ID" value="OBZ67926.1"/>
    <property type="molecule type" value="Genomic_DNA"/>
</dbReference>
<evidence type="ECO:0000313" key="4">
    <source>
        <dbReference type="Proteomes" id="UP000092993"/>
    </source>
</evidence>
<organism evidence="3 4">
    <name type="scientific">Grifola frondosa</name>
    <name type="common">Maitake</name>
    <name type="synonym">Polyporus frondosus</name>
    <dbReference type="NCBI Taxonomy" id="5627"/>
    <lineage>
        <taxon>Eukaryota</taxon>
        <taxon>Fungi</taxon>
        <taxon>Dikarya</taxon>
        <taxon>Basidiomycota</taxon>
        <taxon>Agaricomycotina</taxon>
        <taxon>Agaricomycetes</taxon>
        <taxon>Polyporales</taxon>
        <taxon>Grifolaceae</taxon>
        <taxon>Grifola</taxon>
    </lineage>
</organism>